<dbReference type="SUPFAM" id="SSF52016">
    <property type="entry name" value="LeuD/IlvD-like"/>
    <property type="match status" value="1"/>
</dbReference>
<keyword evidence="8 15" id="KW-0411">Iron-sulfur</keyword>
<evidence type="ECO:0000313" key="18">
    <source>
        <dbReference type="EMBL" id="TCL48040.1"/>
    </source>
</evidence>
<dbReference type="PROSITE" id="PS00887">
    <property type="entry name" value="ILVD_EDD_2"/>
    <property type="match status" value="1"/>
</dbReference>
<dbReference type="InterPro" id="IPR000581">
    <property type="entry name" value="ILV_EDD_N"/>
</dbReference>
<comment type="similarity">
    <text evidence="2 15">Belongs to the IlvD/Edd family.</text>
</comment>
<dbReference type="InterPro" id="IPR037237">
    <property type="entry name" value="IlvD/EDD_N"/>
</dbReference>
<feature type="active site" description="Proton acceptor" evidence="15">
    <location>
        <position position="474"/>
    </location>
</feature>
<dbReference type="InterPro" id="IPR042096">
    <property type="entry name" value="Dihydro-acid_dehy_C"/>
</dbReference>
<feature type="binding site" description="via carbamate group" evidence="15">
    <location>
        <position position="127"/>
    </location>
    <ligand>
        <name>Mg(2+)</name>
        <dbReference type="ChEBI" id="CHEBI:18420"/>
    </ligand>
</feature>
<accession>A0A4R1QKQ4</accession>
<comment type="caution">
    <text evidence="18">The sequence shown here is derived from an EMBL/GenBank/DDBJ whole genome shotgun (WGS) entry which is preliminary data.</text>
</comment>
<dbReference type="InterPro" id="IPR004404">
    <property type="entry name" value="DihydroxyA_deHydtase"/>
</dbReference>
<evidence type="ECO:0000256" key="1">
    <source>
        <dbReference type="ARBA" id="ARBA00001946"/>
    </source>
</evidence>
<feature type="domain" description="Dihydroxy-acid/6-phosphogluconate dehydratase C-terminal" evidence="17">
    <location>
        <begin position="366"/>
        <end position="554"/>
    </location>
</feature>
<gene>
    <name evidence="15" type="primary">ilvD</name>
    <name evidence="18" type="ORF">EDD69_11046</name>
</gene>
<keyword evidence="6 15" id="KW-0460">Magnesium</keyword>
<reference evidence="18 19" key="1">
    <citation type="submission" date="2019-03" db="EMBL/GenBank/DDBJ databases">
        <title>Genomic Encyclopedia of Type Strains, Phase IV (KMG-IV): sequencing the most valuable type-strain genomes for metagenomic binning, comparative biology and taxonomic classification.</title>
        <authorList>
            <person name="Goeker M."/>
        </authorList>
    </citation>
    <scope>NUCLEOTIDE SEQUENCE [LARGE SCALE GENOMIC DNA]</scope>
    <source>
        <strain evidence="18 19">DSM 24979</strain>
    </source>
</reference>
<evidence type="ECO:0000259" key="16">
    <source>
        <dbReference type="Pfam" id="PF00920"/>
    </source>
</evidence>
<dbReference type="InterPro" id="IPR056740">
    <property type="entry name" value="ILV_EDD_C"/>
</dbReference>
<feature type="binding site" evidence="15">
    <location>
        <position position="84"/>
    </location>
    <ligand>
        <name>Mg(2+)</name>
        <dbReference type="ChEBI" id="CHEBI:18420"/>
    </ligand>
</feature>
<organism evidence="18 19">
    <name type="scientific">Thermolongibacillus altinsuensis</name>
    <dbReference type="NCBI Taxonomy" id="575256"/>
    <lineage>
        <taxon>Bacteria</taxon>
        <taxon>Bacillati</taxon>
        <taxon>Bacillota</taxon>
        <taxon>Bacilli</taxon>
        <taxon>Bacillales</taxon>
        <taxon>Anoxybacillaceae</taxon>
        <taxon>Thermolongibacillus</taxon>
    </lineage>
</organism>
<dbReference type="HAMAP" id="MF_00012">
    <property type="entry name" value="IlvD"/>
    <property type="match status" value="1"/>
</dbReference>
<comment type="catalytic activity">
    <reaction evidence="15">
        <text>(2R,3R)-2,3-dihydroxy-3-methylpentanoate = (S)-3-methyl-2-oxopentanoate + H2O</text>
        <dbReference type="Rhea" id="RHEA:27694"/>
        <dbReference type="ChEBI" id="CHEBI:15377"/>
        <dbReference type="ChEBI" id="CHEBI:35146"/>
        <dbReference type="ChEBI" id="CHEBI:49258"/>
        <dbReference type="EC" id="4.2.1.9"/>
    </reaction>
</comment>
<dbReference type="UniPathway" id="UPA00047">
    <property type="reaction ID" value="UER00057"/>
</dbReference>
<dbReference type="GO" id="GO:0051537">
    <property type="term" value="F:2 iron, 2 sulfur cluster binding"/>
    <property type="evidence" value="ECO:0007669"/>
    <property type="project" value="UniProtKB-UniRule"/>
</dbReference>
<dbReference type="UniPathway" id="UPA00049">
    <property type="reaction ID" value="UER00061"/>
</dbReference>
<evidence type="ECO:0000256" key="4">
    <source>
        <dbReference type="ARBA" id="ARBA00022714"/>
    </source>
</evidence>
<dbReference type="GO" id="GO:0009099">
    <property type="term" value="P:L-valine biosynthetic process"/>
    <property type="evidence" value="ECO:0007669"/>
    <property type="project" value="UniProtKB-UniRule"/>
</dbReference>
<dbReference type="GO" id="GO:0009097">
    <property type="term" value="P:isoleucine biosynthetic process"/>
    <property type="evidence" value="ECO:0007669"/>
    <property type="project" value="UniProtKB-UniRule"/>
</dbReference>
<evidence type="ECO:0000256" key="12">
    <source>
        <dbReference type="ARBA" id="ARBA00029436"/>
    </source>
</evidence>
<dbReference type="Pfam" id="PF00920">
    <property type="entry name" value="ILVD_EDD_N"/>
    <property type="match status" value="1"/>
</dbReference>
<comment type="function">
    <text evidence="15">Functions in the biosynthesis of branched-chain amino acids. Catalyzes the dehydration of (2R,3R)-2,3-dihydroxy-3-methylpentanoate (2,3-dihydroxy-3-methylvalerate) into 2-oxo-3-methylpentanoate (2-oxo-3-methylvalerate) and of (2R)-2,3-dihydroxy-3-methylbutanoate (2,3-dihydroxyisovalerate) into 2-oxo-3-methylbutanoate (2-oxoisovalerate), the penultimate precursor to L-isoleucine and L-valine, respectively.</text>
</comment>
<dbReference type="AlphaFoldDB" id="A0A4R1QKQ4"/>
<comment type="pathway">
    <text evidence="13 15">Amino-acid biosynthesis; L-isoleucine biosynthesis; L-isoleucine from 2-oxobutanoate: step 3/4.</text>
</comment>
<evidence type="ECO:0000256" key="15">
    <source>
        <dbReference type="HAMAP-Rule" id="MF_00012"/>
    </source>
</evidence>
<dbReference type="InterPro" id="IPR020558">
    <property type="entry name" value="DiOHA_6PGluconate_deHydtase_CS"/>
</dbReference>
<comment type="pathway">
    <text evidence="12 15">Amino-acid biosynthesis; L-valine biosynthesis; L-valine from pyruvate: step 3/4.</text>
</comment>
<evidence type="ECO:0000256" key="11">
    <source>
        <dbReference type="ARBA" id="ARBA00029304"/>
    </source>
</evidence>
<dbReference type="NCBIfam" id="TIGR00110">
    <property type="entry name" value="ilvD"/>
    <property type="match status" value="1"/>
</dbReference>
<evidence type="ECO:0000256" key="13">
    <source>
        <dbReference type="ARBA" id="ARBA00029437"/>
    </source>
</evidence>
<evidence type="ECO:0000256" key="7">
    <source>
        <dbReference type="ARBA" id="ARBA00023004"/>
    </source>
</evidence>
<evidence type="ECO:0000256" key="3">
    <source>
        <dbReference type="ARBA" id="ARBA00022605"/>
    </source>
</evidence>
<dbReference type="RefSeq" id="WP_132948833.1">
    <property type="nucleotide sequence ID" value="NZ_BSVG01000009.1"/>
</dbReference>
<feature type="modified residue" description="N6-carboxylysine" evidence="15">
    <location>
        <position position="127"/>
    </location>
</feature>
<dbReference type="Pfam" id="PF24877">
    <property type="entry name" value="ILV_EDD_C"/>
    <property type="match status" value="1"/>
</dbReference>
<evidence type="ECO:0000259" key="17">
    <source>
        <dbReference type="Pfam" id="PF24877"/>
    </source>
</evidence>
<evidence type="ECO:0000313" key="19">
    <source>
        <dbReference type="Proteomes" id="UP000295658"/>
    </source>
</evidence>
<dbReference type="Proteomes" id="UP000295658">
    <property type="component" value="Unassembled WGS sequence"/>
</dbReference>
<feature type="binding site" evidence="15">
    <location>
        <position position="448"/>
    </location>
    <ligand>
        <name>Mg(2+)</name>
        <dbReference type="ChEBI" id="CHEBI:18420"/>
    </ligand>
</feature>
<sequence>MGKDLRHRSKVISDDVKRAPNRAMLRAVGFTDEDFQKPMIGVASTWSEVTPCNIHIDQLALQAKQGIKDAGGAPLIFNTITVSDGISMGTEGMRYSLPSRDVIADSIETVVGAERLDAFVAIGGCDKNMPGCLIAIGRSEVPAIFVYGGTIKPGKLKGKDIDIVSAFEGVGQYNKGDIDRHELHQIECHACPGAGSCGGMYTANTMASAIEALGMSLPGSSSNPAETDLKLQDCYQAGKAVYHLLEKGIFPKDIMTKKAFENAITVVMALGGSTNAVLHLLAIAHAVDVDLTIDDFDRIQKKVPHIADLKPSGRYVMQDLHEAGGIPAVMKLLLREGLLHGDCLTVTGKTVAENLAEWPDLKEGQKVIYPLSNPLRETGPLVILKGNLAPNGAVAKVSGLKVKKLTGPAKVFDSEEEATNAVLNDEIKPGDVLVIRYEGPKGGPGMPEMLSISAILVGKGLGESVALLTDGRFSGGTHGLVVGHIAPEAQVGGPIALLKTGDIVTVDSETQQLTVHVSDEELERRRREWVAPPLKAKGVLAKYARLVSCASKGAVTDLFEQDQKEKIEIK</sequence>
<evidence type="ECO:0000256" key="14">
    <source>
        <dbReference type="ARBA" id="ARBA00029490"/>
    </source>
</evidence>
<dbReference type="PANTHER" id="PTHR21000:SF5">
    <property type="entry name" value="DIHYDROXY-ACID DEHYDRATASE, MITOCHONDRIAL"/>
    <property type="match status" value="1"/>
</dbReference>
<keyword evidence="10 15" id="KW-0100">Branched-chain amino acid biosynthesis</keyword>
<dbReference type="GO" id="GO:0004160">
    <property type="term" value="F:dihydroxy-acid dehydratase activity"/>
    <property type="evidence" value="ECO:0007669"/>
    <property type="project" value="UniProtKB-UniRule"/>
</dbReference>
<dbReference type="EC" id="4.2.1.9" evidence="14 15"/>
<feature type="binding site" evidence="15">
    <location>
        <position position="126"/>
    </location>
    <ligand>
        <name>Mg(2+)</name>
        <dbReference type="ChEBI" id="CHEBI:18420"/>
    </ligand>
</feature>
<dbReference type="Gene3D" id="3.50.30.80">
    <property type="entry name" value="IlvD/EDD C-terminal domain-like"/>
    <property type="match status" value="1"/>
</dbReference>
<dbReference type="NCBIfam" id="NF002068">
    <property type="entry name" value="PRK00911.1"/>
    <property type="match status" value="1"/>
</dbReference>
<comment type="catalytic activity">
    <reaction evidence="11">
        <text>(2R)-2,3-dihydroxy-3-methylbutanoate = 3-methyl-2-oxobutanoate + H2O</text>
        <dbReference type="Rhea" id="RHEA:24809"/>
        <dbReference type="ChEBI" id="CHEBI:11851"/>
        <dbReference type="ChEBI" id="CHEBI:15377"/>
        <dbReference type="ChEBI" id="CHEBI:49072"/>
        <dbReference type="EC" id="4.2.1.9"/>
    </reaction>
    <physiologicalReaction direction="left-to-right" evidence="11">
        <dbReference type="Rhea" id="RHEA:24810"/>
    </physiologicalReaction>
</comment>
<dbReference type="PROSITE" id="PS00886">
    <property type="entry name" value="ILVD_EDD_1"/>
    <property type="match status" value="1"/>
</dbReference>
<keyword evidence="3 15" id="KW-0028">Amino-acid biosynthesis</keyword>
<evidence type="ECO:0000256" key="8">
    <source>
        <dbReference type="ARBA" id="ARBA00023014"/>
    </source>
</evidence>
<comment type="cofactor">
    <cofactor evidence="1 15">
        <name>Mg(2+)</name>
        <dbReference type="ChEBI" id="CHEBI:18420"/>
    </cofactor>
</comment>
<evidence type="ECO:0000256" key="2">
    <source>
        <dbReference type="ARBA" id="ARBA00006486"/>
    </source>
</evidence>
<proteinExistence type="inferred from homology"/>
<dbReference type="FunFam" id="3.50.30.80:FF:000001">
    <property type="entry name" value="Dihydroxy-acid dehydratase"/>
    <property type="match status" value="1"/>
</dbReference>
<evidence type="ECO:0000256" key="10">
    <source>
        <dbReference type="ARBA" id="ARBA00023304"/>
    </source>
</evidence>
<comment type="caution">
    <text evidence="15">Lacks conserved residue(s) required for the propagation of feature annotation.</text>
</comment>
<dbReference type="GO" id="GO:0000287">
    <property type="term" value="F:magnesium ion binding"/>
    <property type="evidence" value="ECO:0007669"/>
    <property type="project" value="UniProtKB-UniRule"/>
</dbReference>
<keyword evidence="5 15" id="KW-0479">Metal-binding</keyword>
<keyword evidence="9 15" id="KW-0456">Lyase</keyword>
<name>A0A4R1QKQ4_9BACL</name>
<evidence type="ECO:0000256" key="6">
    <source>
        <dbReference type="ARBA" id="ARBA00022842"/>
    </source>
</evidence>
<feature type="binding site" evidence="15">
    <location>
        <position position="52"/>
    </location>
    <ligand>
        <name>[2Fe-2S] cluster</name>
        <dbReference type="ChEBI" id="CHEBI:190135"/>
    </ligand>
</feature>
<keyword evidence="4 15" id="KW-0001">2Fe-2S</keyword>
<evidence type="ECO:0000256" key="9">
    <source>
        <dbReference type="ARBA" id="ARBA00023239"/>
    </source>
</evidence>
<comment type="cofactor">
    <cofactor evidence="15">
        <name>[2Fe-2S] cluster</name>
        <dbReference type="ChEBI" id="CHEBI:190135"/>
    </cofactor>
    <text evidence="15">Binds 1 [2Fe-2S] cluster per subunit. This cluster acts as a Lewis acid cofactor.</text>
</comment>
<dbReference type="PANTHER" id="PTHR21000">
    <property type="entry name" value="DIHYDROXY-ACID DEHYDRATASE DAD"/>
    <property type="match status" value="1"/>
</dbReference>
<feature type="domain" description="Dihydroxy-acid/6-phosphogluconate dehydratase N-terminal" evidence="16">
    <location>
        <begin position="37"/>
        <end position="354"/>
    </location>
</feature>
<keyword evidence="19" id="KW-1185">Reference proteome</keyword>
<dbReference type="EMBL" id="SLUL01000010">
    <property type="protein sequence ID" value="TCL48040.1"/>
    <property type="molecule type" value="Genomic_DNA"/>
</dbReference>
<protein>
    <recommendedName>
        <fullName evidence="14 15">Dihydroxy-acid dehydratase</fullName>
        <shortName evidence="15">DAD</shortName>
        <ecNumber evidence="14 15">4.2.1.9</ecNumber>
    </recommendedName>
</protein>
<dbReference type="OrthoDB" id="9807077at2"/>
<comment type="subunit">
    <text evidence="15">Homodimer.</text>
</comment>
<dbReference type="SUPFAM" id="SSF143975">
    <property type="entry name" value="IlvD/EDD N-terminal domain-like"/>
    <property type="match status" value="1"/>
</dbReference>
<evidence type="ECO:0000256" key="5">
    <source>
        <dbReference type="ARBA" id="ARBA00022723"/>
    </source>
</evidence>
<dbReference type="InterPro" id="IPR050165">
    <property type="entry name" value="DHAD_IlvD/Edd"/>
</dbReference>
<keyword evidence="7 15" id="KW-0408">Iron</keyword>